<reference evidence="2 3" key="1">
    <citation type="submission" date="2019-03" db="EMBL/GenBank/DDBJ databases">
        <title>The genome sequence of a newly discovered highly antifungal drug resistant Aspergillus species, Aspergillus tanneri NIH 1004.</title>
        <authorList>
            <person name="Mounaud S."/>
            <person name="Singh I."/>
            <person name="Joardar V."/>
            <person name="Pakala S."/>
            <person name="Pakala S."/>
            <person name="Venepally P."/>
            <person name="Hoover J."/>
            <person name="Nierman W."/>
            <person name="Chung J."/>
            <person name="Losada L."/>
        </authorList>
    </citation>
    <scope>NUCLEOTIDE SEQUENCE [LARGE SCALE GENOMIC DNA]</scope>
    <source>
        <strain evidence="2 3">NIH1004</strain>
    </source>
</reference>
<keyword evidence="3" id="KW-1185">Reference proteome</keyword>
<organism evidence="2 3">
    <name type="scientific">Aspergillus tanneri</name>
    <dbReference type="NCBI Taxonomy" id="1220188"/>
    <lineage>
        <taxon>Eukaryota</taxon>
        <taxon>Fungi</taxon>
        <taxon>Dikarya</taxon>
        <taxon>Ascomycota</taxon>
        <taxon>Pezizomycotina</taxon>
        <taxon>Eurotiomycetes</taxon>
        <taxon>Eurotiomycetidae</taxon>
        <taxon>Eurotiales</taxon>
        <taxon>Aspergillaceae</taxon>
        <taxon>Aspergillus</taxon>
        <taxon>Aspergillus subgen. Circumdati</taxon>
    </lineage>
</organism>
<proteinExistence type="predicted"/>
<dbReference type="VEuPathDB" id="FungiDB:EYZ11_004641"/>
<accession>A0A4S3JK71</accession>
<evidence type="ECO:0000313" key="2">
    <source>
        <dbReference type="EMBL" id="THC95863.1"/>
    </source>
</evidence>
<evidence type="ECO:0000313" key="3">
    <source>
        <dbReference type="Proteomes" id="UP000308092"/>
    </source>
</evidence>
<comment type="caution">
    <text evidence="2">The sequence shown here is derived from an EMBL/GenBank/DDBJ whole genome shotgun (WGS) entry which is preliminary data.</text>
</comment>
<gene>
    <name evidence="2" type="ORF">EYZ11_004641</name>
</gene>
<dbReference type="AlphaFoldDB" id="A0A4S3JK71"/>
<sequence>MQFPWEYGTGLKLARDPESRPNDMQCGPG</sequence>
<feature type="region of interest" description="Disordered" evidence="1">
    <location>
        <begin position="1"/>
        <end position="29"/>
    </location>
</feature>
<dbReference type="Proteomes" id="UP000308092">
    <property type="component" value="Unassembled WGS sequence"/>
</dbReference>
<name>A0A4S3JK71_9EURO</name>
<evidence type="ECO:0000256" key="1">
    <source>
        <dbReference type="SAM" id="MobiDB-lite"/>
    </source>
</evidence>
<protein>
    <submittedName>
        <fullName evidence="2">Uncharacterized protein</fullName>
    </submittedName>
</protein>
<dbReference type="EMBL" id="SOSA01000138">
    <property type="protein sequence ID" value="THC95863.1"/>
    <property type="molecule type" value="Genomic_DNA"/>
</dbReference>